<comment type="caution">
    <text evidence="1">The sequence shown here is derived from an EMBL/GenBank/DDBJ whole genome shotgun (WGS) entry which is preliminary data.</text>
</comment>
<gene>
    <name evidence="1" type="ORF">CHI95_11300</name>
</gene>
<evidence type="ECO:0000313" key="2">
    <source>
        <dbReference type="Proteomes" id="UP000216001"/>
    </source>
</evidence>
<dbReference type="RefSeq" id="WP_094961677.1">
    <property type="nucleotide sequence ID" value="NZ_NOWC01000012.1"/>
</dbReference>
<dbReference type="Proteomes" id="UP000216001">
    <property type="component" value="Unassembled WGS sequence"/>
</dbReference>
<proteinExistence type="predicted"/>
<protein>
    <submittedName>
        <fullName evidence="1">Uncharacterized protein</fullName>
    </submittedName>
</protein>
<reference evidence="1 2" key="1">
    <citation type="submission" date="2017-07" db="EMBL/GenBank/DDBJ databases">
        <title>blaIMP-27 on transferable plasmids in Proteus mirabilis and Providencia rettgeri.</title>
        <authorList>
            <person name="Potter R."/>
        </authorList>
    </citation>
    <scope>NUCLEOTIDE SEQUENCE [LARGE SCALE GENOMIC DNA]</scope>
    <source>
        <strain evidence="1 2">PR1</strain>
    </source>
</reference>
<dbReference type="EMBL" id="NOWC01000012">
    <property type="protein sequence ID" value="OZS74366.1"/>
    <property type="molecule type" value="Genomic_DNA"/>
</dbReference>
<dbReference type="AlphaFoldDB" id="A0A264VSM5"/>
<sequence length="301" mass="35335">MKLLQWTIFIDMLGYREINGAINTEGAAQDFVDFMLMNKSIFDIQNNKTIENSYENSEQFNLYQFYDIKYAFVSDSFILTFYPLEVNDLTNSDKMYMHSANALFIITMRLQTFIFNCFSEKGVFLRGGISNKYCYIKDSFAVGEGLIEAYKIESTIAIYPRIAFSKDVITNKKLMKKIEFLSNEMYNGNQIISVDPNDNVYFLDYIGFQLATVDTRNKRVQVLVLKNRKQFNKHLELVRFYIEKHASEIGLKLQELKSKRLTIPKDGQHGIDRVIEKFEWLRSYHNDKVCKNNLLSHFIVN</sequence>
<accession>A0A264VSM5</accession>
<evidence type="ECO:0000313" key="1">
    <source>
        <dbReference type="EMBL" id="OZS74366.1"/>
    </source>
</evidence>
<name>A0A264VSM5_PRORE</name>
<organism evidence="1 2">
    <name type="scientific">Providencia rettgeri</name>
    <dbReference type="NCBI Taxonomy" id="587"/>
    <lineage>
        <taxon>Bacteria</taxon>
        <taxon>Pseudomonadati</taxon>
        <taxon>Pseudomonadota</taxon>
        <taxon>Gammaproteobacteria</taxon>
        <taxon>Enterobacterales</taxon>
        <taxon>Morganellaceae</taxon>
        <taxon>Providencia</taxon>
    </lineage>
</organism>